<evidence type="ECO:0000256" key="6">
    <source>
        <dbReference type="ARBA" id="ARBA00023055"/>
    </source>
</evidence>
<dbReference type="GO" id="GO:0008289">
    <property type="term" value="F:lipid binding"/>
    <property type="evidence" value="ECO:0007669"/>
    <property type="project" value="UniProtKB-KW"/>
</dbReference>
<dbReference type="PANTHER" id="PTHR13466">
    <property type="entry name" value="TEX2 PROTEIN-RELATED"/>
    <property type="match status" value="1"/>
</dbReference>
<feature type="compositionally biased region" description="Low complexity" evidence="9">
    <location>
        <begin position="1459"/>
        <end position="1469"/>
    </location>
</feature>
<sequence length="1685" mass="173440">MALSTLQSAFYYLLGGVTFVPLCAAALLLHFVFFAPVHPSALGTPLPPLSARDKLAALDLARSNEALEKKAASAGAATLSGATAPPAARRLGPPPPAPPARPHRAGWLVVRRTFGGDSPALLLAAAAAAPAAPPAAAASRAEGSAAGDEARAGEAKQGYIGAVYRGVLNYRLSRAQKAGAAASSSSNAGAGDDAARLAPQAVSSSRSSSPGRPASSAASSAAPAAGPVRESFHAILKGSVLFLYSSADASSTAIDCVSAIDLRGKRVSLYIAHAGDTAGEPDDLDGAAYQQAKASQFDTPATSGTEDDGAAAAAARSRKNWARARRAAVRDGELFTKRNAIRIVSPAAGGARDKFATRDEYFVFAKSASDLEDWYHALLHASLLHAAPHAGAAQDGLPEPVREALGEVFEPLDMVRLLTSLDTLPDPIPLRWLNALLGRMFFSIYRTAWLEDYVTRKIMKKMARVRTPGYLGDIRVREVDLGRAPPAFSRPMLKSLTGEGEASMEVAIHYTGAIRLTISTVLTISLGSRFKPYTVNLLLAVVINSLSGNLLLHIKPPPSNRLWFGFTQLPTMDISVEPVVSERKVQWSMVKRLIEGRIRELLTESLVVPNMDDIPFFDTRPLEHRGGIWADAVKRAGDDAAAAAPTEEAEPAEEPAAASAGLGERRGSAPASTAGVQSSGAQATARATARDVPTGDGSLRNRRTQPAGAPELLTAVKPMVSTSPSSPAMAGLSSLLARDQAANASSAGVSPSSSLEAGAEGGASRAASVRSVPVGTAAPSKRRSWFVRAPATQDGEAPPLPALPGQTRSGAAKGAPKSSLAWGNASLATSAEAQERMGAAERSSLQVPAARAQVQRANSHEKNKESISSISSVDTEGSGVSVDTEQLNDSLEVAVDGLNGEFAHLSPDAVSTSSEEASLAAEELRRLVDRESEGTPQPAAASSHVPRFEDERSGTPRGSTFEADASERSAGASRPGSSSTTASAAAPASSAESKQEHAASFAPAVSHSPLGVTPVEEHAPELPQPSTRTARTAHGFAPPPRRSAPSLAPSTAGSTHSSDNAVSTGGLTALHRERYGMATSPAREEASYIRQSDTRSSTASSSQQAVTASAMFNKARNVMADKDSRQAAAKEARDALKRGWAGWNAKRHAGTSSSAAPQQQQPSPSSFEAAPSLNPAERAAAWLAREAPDLPGMGFERSRHGHADAPRPTQDEHIRGRERLDAAIGGESAGSSRQSSRSTSSERPTYKDYRERRKRPDSSQTQPQAQPASAPSAPHDAAWDAPVASLAPPARVAHREEGESPSGRSSGSIRRGGEGEHGLAVPRSPIQSNAKPVAPIVPDRPSPQSLSPAVETAPQRTGAAELPSPSELDSMPATPPAPTSSIFLDSSPRPLLSNVPDERRASNGSIGSPNSASSPNKAAAAKIKTQPGRASMMMVPGIPTAHRAEPQSFSAPPPPPSAPAQARAPFAAFKMPFGKSANAPGAVGGTSSQLSPPSGMPQEGASPAALLPPMEVEPPATSSATEVHSESPAPQPDAAPAPVHASEPELTQAPSEPAPTAPEVANLPEPELKVSAVTESAAADEAQTDARDVAATPFGGTGTESSQLDVPAAASPSTAADAESAAAELAALPDVAAAQPATSSLAPSDQQQTPAASDASTPATSASASLAALLNEVDHTASADSATRD</sequence>
<dbReference type="OrthoDB" id="26740at2759"/>
<dbReference type="GeneID" id="37268254"/>
<keyword evidence="5 10" id="KW-1133">Transmembrane helix</keyword>
<proteinExistence type="predicted"/>
<dbReference type="InterPro" id="IPR031468">
    <property type="entry name" value="SMP_LBD"/>
</dbReference>
<feature type="compositionally biased region" description="Basic and acidic residues" evidence="9">
    <location>
        <begin position="1119"/>
        <end position="1137"/>
    </location>
</feature>
<evidence type="ECO:0000256" key="10">
    <source>
        <dbReference type="SAM" id="Phobius"/>
    </source>
</evidence>
<evidence type="ECO:0000256" key="8">
    <source>
        <dbReference type="ARBA" id="ARBA00023136"/>
    </source>
</evidence>
<evidence type="ECO:0000256" key="2">
    <source>
        <dbReference type="ARBA" id="ARBA00022448"/>
    </source>
</evidence>
<protein>
    <recommendedName>
        <fullName evidence="11">SMP-LTD domain-containing protein</fullName>
    </recommendedName>
</protein>
<keyword evidence="3 10" id="KW-0812">Transmembrane</keyword>
<feature type="compositionally biased region" description="Low complexity" evidence="9">
    <location>
        <begin position="82"/>
        <end position="91"/>
    </location>
</feature>
<dbReference type="RefSeq" id="XP_025595294.1">
    <property type="nucleotide sequence ID" value="XM_025740708.1"/>
</dbReference>
<feature type="compositionally biased region" description="Low complexity" evidence="9">
    <location>
        <begin position="182"/>
        <end position="192"/>
    </location>
</feature>
<feature type="compositionally biased region" description="Low complexity" evidence="9">
    <location>
        <begin position="1408"/>
        <end position="1422"/>
    </location>
</feature>
<accession>A0A316Z490</accession>
<feature type="compositionally biased region" description="Low complexity" evidence="9">
    <location>
        <begin position="201"/>
        <end position="223"/>
    </location>
</feature>
<feature type="compositionally biased region" description="Basic and acidic residues" evidence="9">
    <location>
        <begin position="1244"/>
        <end position="1257"/>
    </location>
</feature>
<feature type="compositionally biased region" description="Low complexity" evidence="9">
    <location>
        <begin position="1225"/>
        <end position="1243"/>
    </location>
</feature>
<dbReference type="GO" id="GO:1990456">
    <property type="term" value="P:mitochondrion-endoplasmic reticulum membrane tethering"/>
    <property type="evidence" value="ECO:0007669"/>
    <property type="project" value="TreeGrafter"/>
</dbReference>
<feature type="compositionally biased region" description="Polar residues" evidence="9">
    <location>
        <begin position="670"/>
        <end position="682"/>
    </location>
</feature>
<feature type="compositionally biased region" description="Low complexity" evidence="9">
    <location>
        <begin position="1649"/>
        <end position="1668"/>
    </location>
</feature>
<keyword evidence="6" id="KW-0445">Lipid transport</keyword>
<evidence type="ECO:0000313" key="12">
    <source>
        <dbReference type="EMBL" id="PWN95015.1"/>
    </source>
</evidence>
<dbReference type="EMBL" id="KZ819307">
    <property type="protein sequence ID" value="PWN95015.1"/>
    <property type="molecule type" value="Genomic_DNA"/>
</dbReference>
<dbReference type="STRING" id="58919.A0A316Z490"/>
<feature type="compositionally biased region" description="Low complexity" evidence="9">
    <location>
        <begin position="1300"/>
        <end position="1309"/>
    </location>
</feature>
<evidence type="ECO:0000256" key="9">
    <source>
        <dbReference type="SAM" id="MobiDB-lite"/>
    </source>
</evidence>
<evidence type="ECO:0000256" key="3">
    <source>
        <dbReference type="ARBA" id="ARBA00022692"/>
    </source>
</evidence>
<comment type="subcellular location">
    <subcellularLocation>
        <location evidence="1">Endoplasmic reticulum membrane</location>
    </subcellularLocation>
</comment>
<feature type="transmembrane region" description="Helical" evidence="10">
    <location>
        <begin position="12"/>
        <end position="35"/>
    </location>
</feature>
<dbReference type="PROSITE" id="PS51847">
    <property type="entry name" value="SMP"/>
    <property type="match status" value="1"/>
</dbReference>
<keyword evidence="13" id="KW-1185">Reference proteome</keyword>
<gene>
    <name evidence="12" type="ORF">FA09DRAFT_312763</name>
</gene>
<evidence type="ECO:0000256" key="5">
    <source>
        <dbReference type="ARBA" id="ARBA00022989"/>
    </source>
</evidence>
<feature type="compositionally biased region" description="Low complexity" evidence="9">
    <location>
        <begin position="1094"/>
        <end position="1110"/>
    </location>
</feature>
<organism evidence="12 13">
    <name type="scientific">Tilletiopsis washingtonensis</name>
    <dbReference type="NCBI Taxonomy" id="58919"/>
    <lineage>
        <taxon>Eukaryota</taxon>
        <taxon>Fungi</taxon>
        <taxon>Dikarya</taxon>
        <taxon>Basidiomycota</taxon>
        <taxon>Ustilaginomycotina</taxon>
        <taxon>Exobasidiomycetes</taxon>
        <taxon>Entylomatales</taxon>
        <taxon>Entylomatales incertae sedis</taxon>
        <taxon>Tilletiopsis</taxon>
    </lineage>
</organism>
<dbReference type="CDD" id="cd21675">
    <property type="entry name" value="SMP_TEX2"/>
    <property type="match status" value="1"/>
</dbReference>
<evidence type="ECO:0000256" key="4">
    <source>
        <dbReference type="ARBA" id="ARBA00022824"/>
    </source>
</evidence>
<feature type="region of interest" description="Disordered" evidence="9">
    <location>
        <begin position="745"/>
        <end position="818"/>
    </location>
</feature>
<dbReference type="GO" id="GO:0005789">
    <property type="term" value="C:endoplasmic reticulum membrane"/>
    <property type="evidence" value="ECO:0007669"/>
    <property type="project" value="UniProtKB-SubCell"/>
</dbReference>
<feature type="compositionally biased region" description="Low complexity" evidence="9">
    <location>
        <begin position="1258"/>
        <end position="1282"/>
    </location>
</feature>
<feature type="compositionally biased region" description="Low complexity" evidence="9">
    <location>
        <begin position="846"/>
        <end position="857"/>
    </location>
</feature>
<keyword evidence="8 10" id="KW-0472">Membrane</keyword>
<dbReference type="InterPro" id="IPR019411">
    <property type="entry name" value="MMM1_dom"/>
</dbReference>
<feature type="compositionally biased region" description="Polar residues" evidence="9">
    <location>
        <begin position="1051"/>
        <end position="1066"/>
    </location>
</feature>
<feature type="compositionally biased region" description="Low complexity" evidence="9">
    <location>
        <begin position="745"/>
        <end position="775"/>
    </location>
</feature>
<keyword evidence="7" id="KW-0446">Lipid-binding</keyword>
<feature type="region of interest" description="Disordered" evidence="9">
    <location>
        <begin position="82"/>
        <end position="103"/>
    </location>
</feature>
<feature type="region of interest" description="Disordered" evidence="9">
    <location>
        <begin position="639"/>
        <end position="713"/>
    </location>
</feature>
<feature type="region of interest" description="Disordered" evidence="9">
    <location>
        <begin position="182"/>
        <end position="223"/>
    </location>
</feature>
<feature type="compositionally biased region" description="Low complexity" evidence="9">
    <location>
        <begin position="1152"/>
        <end position="1185"/>
    </location>
</feature>
<evidence type="ECO:0000256" key="1">
    <source>
        <dbReference type="ARBA" id="ARBA00004586"/>
    </source>
</evidence>
<feature type="region of interest" description="Disordered" evidence="9">
    <location>
        <begin position="903"/>
        <end position="1668"/>
    </location>
</feature>
<evidence type="ECO:0000256" key="7">
    <source>
        <dbReference type="ARBA" id="ARBA00023121"/>
    </source>
</evidence>
<dbReference type="GO" id="GO:0032865">
    <property type="term" value="C:ERMES complex"/>
    <property type="evidence" value="ECO:0007669"/>
    <property type="project" value="TreeGrafter"/>
</dbReference>
<dbReference type="PANTHER" id="PTHR13466:SF19">
    <property type="entry name" value="NUCLEUS-VACUOLE JUNCTION PROTEIN 2"/>
    <property type="match status" value="1"/>
</dbReference>
<feature type="region of interest" description="Disordered" evidence="9">
    <location>
        <begin position="833"/>
        <end position="888"/>
    </location>
</feature>
<dbReference type="Proteomes" id="UP000245946">
    <property type="component" value="Unassembled WGS sequence"/>
</dbReference>
<dbReference type="GO" id="GO:0015914">
    <property type="term" value="P:phospholipid transport"/>
    <property type="evidence" value="ECO:0007669"/>
    <property type="project" value="TreeGrafter"/>
</dbReference>
<feature type="compositionally biased region" description="Basic and acidic residues" evidence="9">
    <location>
        <begin position="922"/>
        <end position="933"/>
    </location>
</feature>
<feature type="compositionally biased region" description="Low complexity" evidence="9">
    <location>
        <begin position="968"/>
        <end position="992"/>
    </location>
</feature>
<dbReference type="Pfam" id="PF10296">
    <property type="entry name" value="MMM1"/>
    <property type="match status" value="1"/>
</dbReference>
<evidence type="ECO:0000313" key="13">
    <source>
        <dbReference type="Proteomes" id="UP000245946"/>
    </source>
</evidence>
<name>A0A316Z490_9BASI</name>
<feature type="domain" description="SMP-LTD" evidence="11">
    <location>
        <begin position="426"/>
        <end position="617"/>
    </location>
</feature>
<reference evidence="12 13" key="1">
    <citation type="journal article" date="2018" name="Mol. Biol. Evol.">
        <title>Broad Genomic Sampling Reveals a Smut Pathogenic Ancestry of the Fungal Clade Ustilaginomycotina.</title>
        <authorList>
            <person name="Kijpornyongpan T."/>
            <person name="Mondo S.J."/>
            <person name="Barry K."/>
            <person name="Sandor L."/>
            <person name="Lee J."/>
            <person name="Lipzen A."/>
            <person name="Pangilinan J."/>
            <person name="LaButti K."/>
            <person name="Hainaut M."/>
            <person name="Henrissat B."/>
            <person name="Grigoriev I.V."/>
            <person name="Spatafora J.W."/>
            <person name="Aime M.C."/>
        </authorList>
    </citation>
    <scope>NUCLEOTIDE SEQUENCE [LARGE SCALE GENOMIC DNA]</scope>
    <source>
        <strain evidence="12 13">MCA 4186</strain>
    </source>
</reference>
<keyword evidence="4" id="KW-0256">Endoplasmic reticulum</keyword>
<keyword evidence="2" id="KW-0813">Transport</keyword>
<feature type="compositionally biased region" description="Polar residues" evidence="9">
    <location>
        <begin position="1639"/>
        <end position="1648"/>
    </location>
</feature>
<feature type="compositionally biased region" description="Low complexity" evidence="9">
    <location>
        <begin position="1606"/>
        <end position="1638"/>
    </location>
</feature>
<feature type="compositionally biased region" description="Basic and acidic residues" evidence="9">
    <location>
        <begin position="1196"/>
        <end position="1221"/>
    </location>
</feature>
<evidence type="ECO:0000259" key="11">
    <source>
        <dbReference type="PROSITE" id="PS51847"/>
    </source>
</evidence>